<reference evidence="3" key="1">
    <citation type="journal article" date="2020" name="New Phytol.">
        <title>Comparative genomics reveals dynamic genome evolution in host specialist ectomycorrhizal fungi.</title>
        <authorList>
            <person name="Lofgren L.A."/>
            <person name="Nguyen N.H."/>
            <person name="Vilgalys R."/>
            <person name="Ruytinx J."/>
            <person name="Liao H.L."/>
            <person name="Branco S."/>
            <person name="Kuo A."/>
            <person name="LaButti K."/>
            <person name="Lipzen A."/>
            <person name="Andreopoulos W."/>
            <person name="Pangilinan J."/>
            <person name="Riley R."/>
            <person name="Hundley H."/>
            <person name="Na H."/>
            <person name="Barry K."/>
            <person name="Grigoriev I.V."/>
            <person name="Stajich J.E."/>
            <person name="Kennedy P.G."/>
        </authorList>
    </citation>
    <scope>NUCLEOTIDE SEQUENCE</scope>
    <source>
        <strain evidence="3">S12</strain>
    </source>
</reference>
<evidence type="ECO:0000259" key="2">
    <source>
        <dbReference type="Pfam" id="PF20231"/>
    </source>
</evidence>
<feature type="domain" description="DUF6589" evidence="2">
    <location>
        <begin position="289"/>
        <end position="428"/>
    </location>
</feature>
<accession>A0A9P7DBJ3</accession>
<gene>
    <name evidence="4" type="ORF">HD556DRAFT_1232684</name>
    <name evidence="3" type="ORF">HD556DRAFT_1249356</name>
</gene>
<comment type="caution">
    <text evidence="3">The sequence shown here is derived from an EMBL/GenBank/DDBJ whole genome shotgun (WGS) entry which is preliminary data.</text>
</comment>
<dbReference type="OrthoDB" id="4743193at2759"/>
<protein>
    <recommendedName>
        <fullName evidence="2">DUF6589 domain-containing protein</fullName>
    </recommendedName>
</protein>
<dbReference type="Proteomes" id="UP000719766">
    <property type="component" value="Unassembled WGS sequence"/>
</dbReference>
<organism evidence="3 5">
    <name type="scientific">Suillus plorans</name>
    <dbReference type="NCBI Taxonomy" id="116603"/>
    <lineage>
        <taxon>Eukaryota</taxon>
        <taxon>Fungi</taxon>
        <taxon>Dikarya</taxon>
        <taxon>Basidiomycota</taxon>
        <taxon>Agaricomycotina</taxon>
        <taxon>Agaricomycetes</taxon>
        <taxon>Agaricomycetidae</taxon>
        <taxon>Boletales</taxon>
        <taxon>Suillineae</taxon>
        <taxon>Suillaceae</taxon>
        <taxon>Suillus</taxon>
    </lineage>
</organism>
<evidence type="ECO:0000313" key="5">
    <source>
        <dbReference type="Proteomes" id="UP000719766"/>
    </source>
</evidence>
<keyword evidence="5" id="KW-1185">Reference proteome</keyword>
<name>A0A9P7DBJ3_9AGAM</name>
<proteinExistence type="predicted"/>
<dbReference type="AlphaFoldDB" id="A0A9P7DBJ3"/>
<feature type="non-terminal residue" evidence="3">
    <location>
        <position position="428"/>
    </location>
</feature>
<sequence length="428" mass="48102">MDYQLSQKLNNVLQCLEVNRMTISDFIKQLLQSTDKIHHSAKKNLVQQGSEICTHLYQYPDTRTSISLWAYEVVREIGGDNGVDESTSDTSDEQRNDSREHRTHVQVEARNTTLQIIKTVVCISIILQSSNERCNYLQGLLGIFFHSTGVPQKVIDVLAHAGLSISVTSIHNAVHSMSKEIAANIKQGIRSLKVSFAYDNFDIDFKTSEPTIGHRSTFVSATSATSLPLVGIDNPEALRCSAALWAADSRNPTPSTTAVEIDEFDMLQHHINDTYSRPKQGERLSPRLAAFAWHVRDILVQHGRYFGSFVDKLGEPESVLRIPVTKTDQIPFRSMRIKQSTADGNMEVMENLLRQGGIGDPSDKEFESAGDVDMSEHVLLIHGDLLTKERLDTVRDTRRIESTPKNRFQYIIFLPGLFHYKMACADAI</sequence>
<dbReference type="EMBL" id="JABBWE010000104">
    <property type="protein sequence ID" value="KAG1785761.1"/>
    <property type="molecule type" value="Genomic_DNA"/>
</dbReference>
<dbReference type="GeneID" id="64591296"/>
<feature type="region of interest" description="Disordered" evidence="1">
    <location>
        <begin position="80"/>
        <end position="104"/>
    </location>
</feature>
<dbReference type="RefSeq" id="XP_041163048.1">
    <property type="nucleotide sequence ID" value="XM_041297532.1"/>
</dbReference>
<feature type="compositionally biased region" description="Acidic residues" evidence="1">
    <location>
        <begin position="82"/>
        <end position="91"/>
    </location>
</feature>
<feature type="compositionally biased region" description="Basic and acidic residues" evidence="1">
    <location>
        <begin position="92"/>
        <end position="104"/>
    </location>
</feature>
<dbReference type="InterPro" id="IPR046496">
    <property type="entry name" value="DUF6589"/>
</dbReference>
<evidence type="ECO:0000313" key="4">
    <source>
        <dbReference type="EMBL" id="KAG1798237.1"/>
    </source>
</evidence>
<dbReference type="Pfam" id="PF20231">
    <property type="entry name" value="DUF6589"/>
    <property type="match status" value="1"/>
</dbReference>
<evidence type="ECO:0000313" key="3">
    <source>
        <dbReference type="EMBL" id="KAG1785761.1"/>
    </source>
</evidence>
<evidence type="ECO:0000256" key="1">
    <source>
        <dbReference type="SAM" id="MobiDB-lite"/>
    </source>
</evidence>
<dbReference type="EMBL" id="JABBWE010000014">
    <property type="protein sequence ID" value="KAG1798237.1"/>
    <property type="molecule type" value="Genomic_DNA"/>
</dbReference>